<name>A0A5F0D6L2_9MICO</name>
<evidence type="ECO:0000313" key="2">
    <source>
        <dbReference type="Proteomes" id="UP000297654"/>
    </source>
</evidence>
<dbReference type="Proteomes" id="UP000297654">
    <property type="component" value="Unassembled WGS sequence"/>
</dbReference>
<protein>
    <submittedName>
        <fullName evidence="1">Uncharacterized protein</fullName>
    </submittedName>
</protein>
<dbReference type="RefSeq" id="WP_134450345.1">
    <property type="nucleotide sequence ID" value="NZ_FOCN01000037.1"/>
</dbReference>
<keyword evidence="2" id="KW-1185">Reference proteome</keyword>
<dbReference type="EMBL" id="SOFF01000027">
    <property type="protein sequence ID" value="TFB90085.1"/>
    <property type="molecule type" value="Genomic_DNA"/>
</dbReference>
<gene>
    <name evidence="1" type="ORF">E3O10_07165</name>
</gene>
<proteinExistence type="predicted"/>
<dbReference type="OrthoDB" id="5124141at2"/>
<sequence>MHHTRVDTLLPADTFPGTGILLALDIDGVLNTIDIEQWERNRRTGQSLEKALPPVVDGFERRRVRTAHGDKFWVDINPNVIDALGTFIQTDNVEFGWLTTWGPNVRAFIEQALDGNLSGGFVLAKKPARSRGAVPAEWKRRALRARVETTGQPWIWADDEEMAIGRTSTNFGDDPSSLCRT</sequence>
<evidence type="ECO:0000313" key="1">
    <source>
        <dbReference type="EMBL" id="TFB90085.1"/>
    </source>
</evidence>
<dbReference type="AlphaFoldDB" id="A0A5F0D6L2"/>
<reference evidence="1 2" key="1">
    <citation type="submission" date="2019-03" db="EMBL/GenBank/DDBJ databases">
        <title>Genomics of glacier-inhabiting Cryobacterium strains.</title>
        <authorList>
            <person name="Liu Q."/>
            <person name="Xin Y.-H."/>
        </authorList>
    </citation>
    <scope>NUCLEOTIDE SEQUENCE [LARGE SCALE GENOMIC DNA]</scope>
    <source>
        <strain evidence="1 2">Hh15</strain>
    </source>
</reference>
<comment type="caution">
    <text evidence="1">The sequence shown here is derived from an EMBL/GenBank/DDBJ whole genome shotgun (WGS) entry which is preliminary data.</text>
</comment>
<accession>A0A5F0D6L2</accession>
<organism evidence="1 2">
    <name type="scientific">Cryobacterium luteum</name>
    <dbReference type="NCBI Taxonomy" id="1424661"/>
    <lineage>
        <taxon>Bacteria</taxon>
        <taxon>Bacillati</taxon>
        <taxon>Actinomycetota</taxon>
        <taxon>Actinomycetes</taxon>
        <taxon>Micrococcales</taxon>
        <taxon>Microbacteriaceae</taxon>
        <taxon>Cryobacterium</taxon>
    </lineage>
</organism>